<feature type="region of interest" description="Disordered" evidence="4">
    <location>
        <begin position="270"/>
        <end position="304"/>
    </location>
</feature>
<dbReference type="OrthoDB" id="446890at2759"/>
<dbReference type="PANTHER" id="PTHR11592">
    <property type="entry name" value="GLUTATHIONE PEROXIDASE"/>
    <property type="match status" value="1"/>
</dbReference>
<dbReference type="PROSITE" id="PS51355">
    <property type="entry name" value="GLUTATHIONE_PEROXID_3"/>
    <property type="match status" value="1"/>
</dbReference>
<dbReference type="InterPro" id="IPR036249">
    <property type="entry name" value="Thioredoxin-like_sf"/>
</dbReference>
<dbReference type="STRING" id="1344418.A0A1D2VL94"/>
<keyword evidence="3" id="KW-0560">Oxidoreductase</keyword>
<evidence type="ECO:0000256" key="2">
    <source>
        <dbReference type="ARBA" id="ARBA00022559"/>
    </source>
</evidence>
<keyword evidence="6" id="KW-1185">Reference proteome</keyword>
<dbReference type="AlphaFoldDB" id="A0A1D2VL94"/>
<organism evidence="5 6">
    <name type="scientific">Ascoidea rubescens DSM 1968</name>
    <dbReference type="NCBI Taxonomy" id="1344418"/>
    <lineage>
        <taxon>Eukaryota</taxon>
        <taxon>Fungi</taxon>
        <taxon>Dikarya</taxon>
        <taxon>Ascomycota</taxon>
        <taxon>Saccharomycotina</taxon>
        <taxon>Saccharomycetes</taxon>
        <taxon>Ascoideaceae</taxon>
        <taxon>Ascoidea</taxon>
    </lineage>
</organism>
<dbReference type="PANTHER" id="PTHR11592:SF78">
    <property type="entry name" value="GLUTATHIONE PEROXIDASE"/>
    <property type="match status" value="1"/>
</dbReference>
<feature type="compositionally biased region" description="Low complexity" evidence="4">
    <location>
        <begin position="76"/>
        <end position="93"/>
    </location>
</feature>
<gene>
    <name evidence="5" type="ORF">ASCRUDRAFT_69202</name>
</gene>
<evidence type="ECO:0000256" key="1">
    <source>
        <dbReference type="ARBA" id="ARBA00006926"/>
    </source>
</evidence>
<evidence type="ECO:0000313" key="6">
    <source>
        <dbReference type="Proteomes" id="UP000095038"/>
    </source>
</evidence>
<dbReference type="SUPFAM" id="SSF52833">
    <property type="entry name" value="Thioredoxin-like"/>
    <property type="match status" value="1"/>
</dbReference>
<evidence type="ECO:0000313" key="5">
    <source>
        <dbReference type="EMBL" id="ODV62390.1"/>
    </source>
</evidence>
<reference evidence="6" key="1">
    <citation type="submission" date="2016-05" db="EMBL/GenBank/DDBJ databases">
        <title>Comparative genomics of biotechnologically important yeasts.</title>
        <authorList>
            <consortium name="DOE Joint Genome Institute"/>
            <person name="Riley R."/>
            <person name="Haridas S."/>
            <person name="Wolfe K.H."/>
            <person name="Lopes M.R."/>
            <person name="Hittinger C.T."/>
            <person name="Goker M."/>
            <person name="Salamov A."/>
            <person name="Wisecaver J."/>
            <person name="Long T.M."/>
            <person name="Aerts A.L."/>
            <person name="Barry K."/>
            <person name="Choi C."/>
            <person name="Clum A."/>
            <person name="Coughlan A.Y."/>
            <person name="Deshpande S."/>
            <person name="Douglass A.P."/>
            <person name="Hanson S.J."/>
            <person name="Klenk H.-P."/>
            <person name="Labutti K."/>
            <person name="Lapidus A."/>
            <person name="Lindquist E."/>
            <person name="Lipzen A."/>
            <person name="Meier-Kolthoff J.P."/>
            <person name="Ohm R.A."/>
            <person name="Otillar R.P."/>
            <person name="Pangilinan J."/>
            <person name="Peng Y."/>
            <person name="Rokas A."/>
            <person name="Rosa C.A."/>
            <person name="Scheuner C."/>
            <person name="Sibirny A.A."/>
            <person name="Slot J.C."/>
            <person name="Stielow J.B."/>
            <person name="Sun H."/>
            <person name="Kurtzman C.P."/>
            <person name="Blackwell M."/>
            <person name="Grigoriev I.V."/>
            <person name="Jeffries T.W."/>
        </authorList>
    </citation>
    <scope>NUCLEOTIDE SEQUENCE [LARGE SCALE GENOMIC DNA]</scope>
    <source>
        <strain evidence="6">DSM 1968</strain>
    </source>
</reference>
<evidence type="ECO:0000256" key="3">
    <source>
        <dbReference type="ARBA" id="ARBA00023002"/>
    </source>
</evidence>
<proteinExistence type="inferred from homology"/>
<feature type="compositionally biased region" description="Low complexity" evidence="4">
    <location>
        <begin position="277"/>
        <end position="298"/>
    </location>
</feature>
<sequence length="565" mass="64500">MESKLLRSSNLSSSKAGFNFYNFRDLPREAFISSSSSIKIPRFQLSNPNTNSTSNYENKFRDDIKLPEYADDNNHNHTVTTTTTNNNNNSNNSDKIIYSPNSQVSILYPTNSNESYLSDTFSFEVGNSDSNEMNSNDKSFNNYDNNYQTYINSQSTVKNLFNNHGNHENMNNKDNNNHNHNNNYFHINNNDNESIFSSNSLSTYTNGKRTQNFYPFFPNKSTSRNINKLSLDMNNISNNKSAQNLLDNQSLNPKKKKKTLEITEKVFSPNSTTSAFSNNNNNNNNSNNNSNNNNNNNNGKIDCKNFYSQPNSSTFSSFSTTYNYTIPAQDVFAGDLVPVLTQDSHLITNGLKPSPSSKEAIGSYFYQLKAEDSAGNIFDFANLRNQVVLVINISGNAYSNQTSLSKYHFTVLEKLYQKYHLNPITGEPQFEIIAFPCDQFFAPFLALKNTDNDGNKVESPVEADSQLREYLAKNYNITFPLLRRIKVNGKYASDIYKFLKNEKNGVFGKSIKWNFEKFVIDKYGNVIKRSTFLKNLKLIEDKIFNLIEEDIVIDKCYPLPDDFLL</sequence>
<dbReference type="EMBL" id="KV454477">
    <property type="protein sequence ID" value="ODV62390.1"/>
    <property type="molecule type" value="Genomic_DNA"/>
</dbReference>
<dbReference type="GO" id="GO:0034599">
    <property type="term" value="P:cellular response to oxidative stress"/>
    <property type="evidence" value="ECO:0007669"/>
    <property type="project" value="TreeGrafter"/>
</dbReference>
<dbReference type="InParanoid" id="A0A1D2VL94"/>
<dbReference type="Proteomes" id="UP000095038">
    <property type="component" value="Unassembled WGS sequence"/>
</dbReference>
<keyword evidence="2" id="KW-0575">Peroxidase</keyword>
<dbReference type="Pfam" id="PF00255">
    <property type="entry name" value="GSHPx"/>
    <property type="match status" value="1"/>
</dbReference>
<dbReference type="GO" id="GO:0004601">
    <property type="term" value="F:peroxidase activity"/>
    <property type="evidence" value="ECO:0007669"/>
    <property type="project" value="UniProtKB-KW"/>
</dbReference>
<feature type="region of interest" description="Disordered" evidence="4">
    <location>
        <begin position="70"/>
        <end position="97"/>
    </location>
</feature>
<dbReference type="GeneID" id="30965279"/>
<comment type="similarity">
    <text evidence="1">Belongs to the glutathione peroxidase family.</text>
</comment>
<evidence type="ECO:0000256" key="4">
    <source>
        <dbReference type="SAM" id="MobiDB-lite"/>
    </source>
</evidence>
<accession>A0A1D2VL94</accession>
<dbReference type="Gene3D" id="3.40.30.10">
    <property type="entry name" value="Glutaredoxin"/>
    <property type="match status" value="1"/>
</dbReference>
<dbReference type="InterPro" id="IPR000889">
    <property type="entry name" value="Glutathione_peroxidase"/>
</dbReference>
<dbReference type="RefSeq" id="XP_020048697.1">
    <property type="nucleotide sequence ID" value="XM_020191643.1"/>
</dbReference>
<protein>
    <submittedName>
        <fullName evidence="5">Thioredoxin-like protein</fullName>
    </submittedName>
</protein>
<name>A0A1D2VL94_9ASCO</name>